<feature type="chain" id="PRO_5021005020" evidence="2">
    <location>
        <begin position="28"/>
        <end position="367"/>
    </location>
</feature>
<dbReference type="Gene3D" id="3.30.457.10">
    <property type="entry name" value="Copper amine oxidase-like, N-terminal domain"/>
    <property type="match status" value="1"/>
</dbReference>
<gene>
    <name evidence="4" type="ORF">EDD73_1137</name>
</gene>
<dbReference type="InterPro" id="IPR036582">
    <property type="entry name" value="Mao_N_sf"/>
</dbReference>
<keyword evidence="2" id="KW-0732">Signal</keyword>
<dbReference type="EMBL" id="SLXT01000013">
    <property type="protein sequence ID" value="TCP63957.1"/>
    <property type="molecule type" value="Genomic_DNA"/>
</dbReference>
<comment type="caution">
    <text evidence="4">The sequence shown here is derived from an EMBL/GenBank/DDBJ whole genome shotgun (WGS) entry which is preliminary data.</text>
</comment>
<dbReference type="RefSeq" id="WP_131919313.1">
    <property type="nucleotide sequence ID" value="NZ_JAOQNU010000012.1"/>
</dbReference>
<dbReference type="OrthoDB" id="9809781at2"/>
<protein>
    <submittedName>
        <fullName evidence="4">Copper amine oxidase-like protein</fullName>
    </submittedName>
</protein>
<evidence type="ECO:0000256" key="1">
    <source>
        <dbReference type="SAM" id="MobiDB-lite"/>
    </source>
</evidence>
<proteinExistence type="predicted"/>
<dbReference type="Pfam" id="PF07833">
    <property type="entry name" value="Cu_amine_oxidN1"/>
    <property type="match status" value="1"/>
</dbReference>
<evidence type="ECO:0000259" key="3">
    <source>
        <dbReference type="Pfam" id="PF07833"/>
    </source>
</evidence>
<name>A0A4R2RNR9_9FIRM</name>
<accession>A0A4R2RNR9</accession>
<evidence type="ECO:0000256" key="2">
    <source>
        <dbReference type="SAM" id="SignalP"/>
    </source>
</evidence>
<evidence type="ECO:0000313" key="4">
    <source>
        <dbReference type="EMBL" id="TCP63957.1"/>
    </source>
</evidence>
<feature type="domain" description="Copper amine oxidase-like N-terminal" evidence="3">
    <location>
        <begin position="260"/>
        <end position="363"/>
    </location>
</feature>
<dbReference type="InterPro" id="IPR012854">
    <property type="entry name" value="Cu_amine_oxidase-like_N"/>
</dbReference>
<feature type="region of interest" description="Disordered" evidence="1">
    <location>
        <begin position="31"/>
        <end position="88"/>
    </location>
</feature>
<dbReference type="SUPFAM" id="SSF55383">
    <property type="entry name" value="Copper amine oxidase, domain N"/>
    <property type="match status" value="1"/>
</dbReference>
<feature type="compositionally biased region" description="Low complexity" evidence="1">
    <location>
        <begin position="39"/>
        <end position="81"/>
    </location>
</feature>
<keyword evidence="5" id="KW-1185">Reference proteome</keyword>
<sequence>MKRSNMGKITGGLLMSTILLTGSIAYASDTATSPMPFHGQRQFQGQDQGQRPGQMQGQDQRQGQMQGQDQRQGQRPQFPDQAGMRQGGPLAKLVSDGVITQEQADAIMSKFPKPGDGTREPVQMEGILSALVTDGTITQTQADAILALKPPAPPEQRHENYFGQLISDGVITQAQVDALMSKFPKPGEKTPGPINIDEMLGSLVADGTLTQEQADAIRQITPNHNGAVGRGPNPMGRKAPKVTMKLGSPLVTLGEGDQTETTTLDVAPTAPNGYTLIPVRGLFDKIGGTLEWNGDTRQVTIKQGDNVIVLTLDSKEALVNGQPVAMQDAAQIINGRTLIPLRFISECLGYKVQWQPEESKIIIDSES</sequence>
<evidence type="ECO:0000313" key="5">
    <source>
        <dbReference type="Proteomes" id="UP000294813"/>
    </source>
</evidence>
<dbReference type="AlphaFoldDB" id="A0A4R2RNR9"/>
<dbReference type="Proteomes" id="UP000294813">
    <property type="component" value="Unassembled WGS sequence"/>
</dbReference>
<organism evidence="4 5">
    <name type="scientific">Heliophilum fasciatum</name>
    <dbReference type="NCBI Taxonomy" id="35700"/>
    <lineage>
        <taxon>Bacteria</taxon>
        <taxon>Bacillati</taxon>
        <taxon>Bacillota</taxon>
        <taxon>Clostridia</taxon>
        <taxon>Eubacteriales</taxon>
        <taxon>Heliobacteriaceae</taxon>
        <taxon>Heliophilum</taxon>
    </lineage>
</organism>
<feature type="signal peptide" evidence="2">
    <location>
        <begin position="1"/>
        <end position="27"/>
    </location>
</feature>
<reference evidence="4 5" key="1">
    <citation type="submission" date="2019-03" db="EMBL/GenBank/DDBJ databases">
        <title>Genomic Encyclopedia of Type Strains, Phase IV (KMG-IV): sequencing the most valuable type-strain genomes for metagenomic binning, comparative biology and taxonomic classification.</title>
        <authorList>
            <person name="Goeker M."/>
        </authorList>
    </citation>
    <scope>NUCLEOTIDE SEQUENCE [LARGE SCALE GENOMIC DNA]</scope>
    <source>
        <strain evidence="4 5">DSM 11170</strain>
    </source>
</reference>